<evidence type="ECO:0000313" key="3">
    <source>
        <dbReference type="Proteomes" id="UP000694005"/>
    </source>
</evidence>
<reference evidence="2 3" key="1">
    <citation type="submission" date="2021-07" db="EMBL/GenBank/DDBJ databases">
        <authorList>
            <consortium name="Genoscope - CEA"/>
            <person name="William W."/>
        </authorList>
    </citation>
    <scope>NUCLEOTIDE SEQUENCE [LARGE SCALE GENOMIC DNA]</scope>
</reference>
<evidence type="ECO:0000313" key="2">
    <source>
        <dbReference type="EMBL" id="CAG7909919.1"/>
    </source>
</evidence>
<sequence length="59" mass="7190">MILVRITIFIDLDFLIFKYLLIRFYYWHKELMVTACKRHCSLIRSSLGGVFDPNQHREK</sequence>
<dbReference type="Proteomes" id="UP000694005">
    <property type="component" value="Chromosome A10"/>
</dbReference>
<name>A0A8D9I623_BRACM</name>
<accession>A0A8D9I623</accession>
<protein>
    <submittedName>
        <fullName evidence="2">Uncharacterized protein</fullName>
    </submittedName>
</protein>
<keyword evidence="1" id="KW-0812">Transmembrane</keyword>
<organism evidence="2 3">
    <name type="scientific">Brassica campestris</name>
    <name type="common">Field mustard</name>
    <dbReference type="NCBI Taxonomy" id="3711"/>
    <lineage>
        <taxon>Eukaryota</taxon>
        <taxon>Viridiplantae</taxon>
        <taxon>Streptophyta</taxon>
        <taxon>Embryophyta</taxon>
        <taxon>Tracheophyta</taxon>
        <taxon>Spermatophyta</taxon>
        <taxon>Magnoliopsida</taxon>
        <taxon>eudicotyledons</taxon>
        <taxon>Gunneridae</taxon>
        <taxon>Pentapetalae</taxon>
        <taxon>rosids</taxon>
        <taxon>malvids</taxon>
        <taxon>Brassicales</taxon>
        <taxon>Brassicaceae</taxon>
        <taxon>Brassiceae</taxon>
        <taxon>Brassica</taxon>
    </lineage>
</organism>
<keyword evidence="1" id="KW-1133">Transmembrane helix</keyword>
<dbReference type="EMBL" id="LS974626">
    <property type="protein sequence ID" value="CAG7909919.1"/>
    <property type="molecule type" value="Genomic_DNA"/>
</dbReference>
<feature type="transmembrane region" description="Helical" evidence="1">
    <location>
        <begin position="6"/>
        <end position="26"/>
    </location>
</feature>
<gene>
    <name evidence="2" type="ORF">BRAPAZ1V2_A10P11650.2</name>
</gene>
<evidence type="ECO:0000256" key="1">
    <source>
        <dbReference type="SAM" id="Phobius"/>
    </source>
</evidence>
<dbReference type="Gramene" id="A10p11650.2_BraZ1">
    <property type="protein sequence ID" value="A10p11650.2_BraZ1.CDS.1"/>
    <property type="gene ID" value="A10g11650.2_BraZ1"/>
</dbReference>
<keyword evidence="1" id="KW-0472">Membrane</keyword>
<dbReference type="AlphaFoldDB" id="A0A8D9I623"/>
<proteinExistence type="predicted"/>